<feature type="domain" description="PRC-barrel" evidence="1">
    <location>
        <begin position="92"/>
        <end position="157"/>
    </location>
</feature>
<name>A0A0L0WEI3_GOTPU</name>
<dbReference type="RefSeq" id="WP_050353632.1">
    <property type="nucleotide sequence ID" value="NZ_LGSS01000001.1"/>
</dbReference>
<keyword evidence="3" id="KW-1185">Reference proteome</keyword>
<evidence type="ECO:0000313" key="2">
    <source>
        <dbReference type="EMBL" id="KNF09888.1"/>
    </source>
</evidence>
<feature type="domain" description="PRC-barrel" evidence="1">
    <location>
        <begin position="2"/>
        <end position="68"/>
    </location>
</feature>
<dbReference type="Gene3D" id="2.30.30.240">
    <property type="entry name" value="PRC-barrel domain"/>
    <property type="match status" value="2"/>
</dbReference>
<organism evidence="2 3">
    <name type="scientific">Gottschalkia purinilytica</name>
    <name type="common">Clostridium purinilyticum</name>
    <dbReference type="NCBI Taxonomy" id="1503"/>
    <lineage>
        <taxon>Bacteria</taxon>
        <taxon>Bacillati</taxon>
        <taxon>Bacillota</taxon>
        <taxon>Tissierellia</taxon>
        <taxon>Tissierellales</taxon>
        <taxon>Gottschalkiaceae</taxon>
        <taxon>Gottschalkia</taxon>
    </lineage>
</organism>
<dbReference type="Proteomes" id="UP000037267">
    <property type="component" value="Unassembled WGS sequence"/>
</dbReference>
<accession>A0A0L0WEI3</accession>
<dbReference type="InterPro" id="IPR011033">
    <property type="entry name" value="PRC_barrel-like_sf"/>
</dbReference>
<dbReference type="AlphaFoldDB" id="A0A0L0WEI3"/>
<sequence length="178" mass="20078">MIKQSEIIGLPVLSKNGEKVGLVREVIYSKKRFRVLGLLISDKSIFKDAEIIKFCSIKSIGKDAVFVEDCKVVEKSSSDIEISSIIMSDNKSIIEEEVLTEDGESLGHIKDILLDENKGKIMGFILTDGFIDDIKDGRNVLPNDLGITFGEDVLIVNDELKDKFYKYKNEYKKLLELL</sequence>
<dbReference type="Pfam" id="PF05239">
    <property type="entry name" value="PRC"/>
    <property type="match status" value="2"/>
</dbReference>
<evidence type="ECO:0000313" key="3">
    <source>
        <dbReference type="Proteomes" id="UP000037267"/>
    </source>
</evidence>
<comment type="caution">
    <text evidence="2">The sequence shown here is derived from an EMBL/GenBank/DDBJ whole genome shotgun (WGS) entry which is preliminary data.</text>
</comment>
<dbReference type="STRING" id="1503.CLPU_1c00530"/>
<reference evidence="3" key="1">
    <citation type="submission" date="2015-07" db="EMBL/GenBank/DDBJ databases">
        <title>Draft genome sequence of the purine-degrading Gottschalkia purinilyticum DSM 1384 (formerly Clostridium purinilyticum).</title>
        <authorList>
            <person name="Poehlein A."/>
            <person name="Schiel-Bengelsdorf B."/>
            <person name="Bengelsdorf F.R."/>
            <person name="Daniel R."/>
            <person name="Duerre P."/>
        </authorList>
    </citation>
    <scope>NUCLEOTIDE SEQUENCE [LARGE SCALE GENOMIC DNA]</scope>
    <source>
        <strain evidence="3">DSM 1384</strain>
    </source>
</reference>
<dbReference type="OrthoDB" id="1707618at2"/>
<proteinExistence type="predicted"/>
<protein>
    <submittedName>
        <fullName evidence="2">PRC-barrel domain-containing protein</fullName>
    </submittedName>
</protein>
<evidence type="ECO:0000259" key="1">
    <source>
        <dbReference type="Pfam" id="PF05239"/>
    </source>
</evidence>
<gene>
    <name evidence="2" type="ORF">CLPU_1c00530</name>
</gene>
<dbReference type="EMBL" id="LGSS01000001">
    <property type="protein sequence ID" value="KNF09888.1"/>
    <property type="molecule type" value="Genomic_DNA"/>
</dbReference>
<dbReference type="InterPro" id="IPR027275">
    <property type="entry name" value="PRC-brl_dom"/>
</dbReference>
<dbReference type="SUPFAM" id="SSF50346">
    <property type="entry name" value="PRC-barrel domain"/>
    <property type="match status" value="2"/>
</dbReference>